<keyword evidence="9" id="KW-1133">Transmembrane helix</keyword>
<keyword evidence="6 24" id="KW-0808">Transferase</keyword>
<evidence type="ECO:0000256" key="16">
    <source>
        <dbReference type="ARBA" id="ARBA00036053"/>
    </source>
</evidence>
<evidence type="ECO:0000256" key="6">
    <source>
        <dbReference type="ARBA" id="ARBA00022679"/>
    </source>
</evidence>
<name>A0A8C4ZST9_GADMO</name>
<keyword evidence="8" id="KW-0735">Signal-anchor</keyword>
<evidence type="ECO:0000256" key="1">
    <source>
        <dbReference type="ARBA" id="ARBA00004922"/>
    </source>
</evidence>
<dbReference type="PANTHER" id="PTHR11929">
    <property type="entry name" value="ALPHA- 1,3 -FUCOSYLTRANSFERASE"/>
    <property type="match status" value="1"/>
</dbReference>
<dbReference type="EC" id="2.4.1.-" evidence="24"/>
<dbReference type="InterPro" id="IPR001503">
    <property type="entry name" value="Glyco_trans_10"/>
</dbReference>
<keyword evidence="7 24" id="KW-0812">Transmembrane</keyword>
<evidence type="ECO:0000256" key="19">
    <source>
        <dbReference type="ARBA" id="ARBA00036481"/>
    </source>
</evidence>
<dbReference type="Ensembl" id="ENSGMOT00000021845.2">
    <property type="protein sequence ID" value="ENSGMOP00000021327.2"/>
    <property type="gene ID" value="ENSGMOG00000019840.2"/>
</dbReference>
<comment type="catalytic activity">
    <reaction evidence="19">
        <text>an N-acetyl-alpha-neuraminyl-(2-&gt;3)-beta-D-galactosyl-(1-&gt;4)-N-acetyl-beta-D-glucosaminyl derivative + GDP-beta-L-fucose = an alpha-Neu5Ac-(2-&gt;3)-beta-D-Gal-(1-&gt;4)-[alpha-L-Fuc-(1-&gt;3)]-beta-D-GlcNAc derivative + GDP + H(+)</text>
        <dbReference type="Rhea" id="RHEA:56076"/>
        <dbReference type="ChEBI" id="CHEBI:15378"/>
        <dbReference type="ChEBI" id="CHEBI:57273"/>
        <dbReference type="ChEBI" id="CHEBI:58189"/>
        <dbReference type="ChEBI" id="CHEBI:136545"/>
        <dbReference type="ChEBI" id="CHEBI:139509"/>
    </reaction>
    <physiologicalReaction direction="left-to-right" evidence="19">
        <dbReference type="Rhea" id="RHEA:56077"/>
    </physiologicalReaction>
</comment>
<reference evidence="27" key="1">
    <citation type="submission" date="2025-08" db="UniProtKB">
        <authorList>
            <consortium name="Ensembl"/>
        </authorList>
    </citation>
    <scope>IDENTIFICATION</scope>
</reference>
<evidence type="ECO:0000256" key="21">
    <source>
        <dbReference type="ARBA" id="ARBA00037848"/>
    </source>
</evidence>
<dbReference type="GO" id="GO:0006629">
    <property type="term" value="P:lipid metabolic process"/>
    <property type="evidence" value="ECO:0007669"/>
    <property type="project" value="UniProtKB-KW"/>
</dbReference>
<dbReference type="OMA" id="LACDHMS"/>
<evidence type="ECO:0000256" key="20">
    <source>
        <dbReference type="ARBA" id="ARBA00036757"/>
    </source>
</evidence>
<proteinExistence type="inferred from homology"/>
<evidence type="ECO:0000256" key="23">
    <source>
        <dbReference type="ARBA" id="ARBA00043838"/>
    </source>
</evidence>
<evidence type="ECO:0000256" key="14">
    <source>
        <dbReference type="ARBA" id="ARBA00023180"/>
    </source>
</evidence>
<sequence>MILLKHKAAALGFMCIITLFFLLNNLSKKQDLICPDEEFYDEEAEQSSGKPIVLLWFWPLGVKFNFKACSTHFQVDSCALTAQRSLYSVADVVIFYHKDIGPFQWYMPRAPCPSFQKWIWFNVESPTNTLKKSGLENLFNLTLSYRRDADITVRNELTIRSPQTNTNDPFVLPKKDKLVCWIVSNNNPSSGTSARELYYKQLANHIDIHVFGAAFSGQPLSYDDYYPTLARCKFYLSFENSLHRDYITEKLNGPLVAGTVPVVMGPPRENYEEFFPAESFIHVDDFKDPESLADFLLHLDQSHTEYMRYFEWREFYTVTPHLLSTENEFIHPICLACEHMSKDKAYRVKPDLYRWFFS</sequence>
<comment type="subcellular location">
    <subcellularLocation>
        <location evidence="24">Golgi apparatus</location>
        <location evidence="24">Golgi stack membrane</location>
        <topology evidence="24">Single-pass type II membrane protein</topology>
    </subcellularLocation>
    <subcellularLocation>
        <location evidence="21">Golgi apparatus</location>
        <location evidence="21">trans-Golgi network membrane</location>
        <topology evidence="21">Single-pass type II membrane protein</topology>
    </subcellularLocation>
</comment>
<comment type="catalytic activity">
    <reaction evidence="16">
        <text>alpha-D-galactosyl-(1-&gt;3)-beta-D-galactosyl-(1-&gt;4)-N-acetyl-beta-D-glucosaminyl-(1-&gt;3)-beta-D-galactosyl-(1-&gt;4)-beta-D-glucosyl-(1&lt;-&gt;1')-ceramide + GDP-beta-L-fucose = a neolactoside IV(3)-alpha-Gal,III(3)-alpha-Fuc-nLc4Cer + GDP + H(+)</text>
        <dbReference type="Rhea" id="RHEA:48380"/>
        <dbReference type="ChEBI" id="CHEBI:15378"/>
        <dbReference type="ChEBI" id="CHEBI:57273"/>
        <dbReference type="ChEBI" id="CHEBI:58189"/>
        <dbReference type="ChEBI" id="CHEBI:90380"/>
        <dbReference type="ChEBI" id="CHEBI:90381"/>
    </reaction>
    <physiologicalReaction direction="left-to-right" evidence="16">
        <dbReference type="Rhea" id="RHEA:48381"/>
    </physiologicalReaction>
</comment>
<dbReference type="InterPro" id="IPR038577">
    <property type="entry name" value="GT10-like_C_sf"/>
</dbReference>
<evidence type="ECO:0000256" key="15">
    <source>
        <dbReference type="ARBA" id="ARBA00029329"/>
    </source>
</evidence>
<keyword evidence="28" id="KW-1185">Reference proteome</keyword>
<reference evidence="27" key="2">
    <citation type="submission" date="2025-09" db="UniProtKB">
        <authorList>
            <consortium name="Ensembl"/>
        </authorList>
    </citation>
    <scope>IDENTIFICATION</scope>
</reference>
<evidence type="ECO:0000256" key="2">
    <source>
        <dbReference type="ARBA" id="ARBA00004934"/>
    </source>
</evidence>
<comment type="similarity">
    <text evidence="3 24">Belongs to the glycosyltransferase 10 family.</text>
</comment>
<keyword evidence="12" id="KW-0472">Membrane</keyword>
<evidence type="ECO:0000256" key="12">
    <source>
        <dbReference type="ARBA" id="ARBA00023136"/>
    </source>
</evidence>
<keyword evidence="14" id="KW-0325">Glycoprotein</keyword>
<comment type="catalytic activity">
    <reaction evidence="22">
        <text>beta-D-Gal-(1-&gt;4)-beta-D-GlcNAc-(1-&gt;3)-beta-D-Gal-(1-&gt;4)-D-Glc + GDP-beta-L-fucose = beta-D-Gal-(1-&gt;4)-[alpha-L-Fuc-(1-&gt;3)]-beta-D-GlcNAc-(1-&gt;3)-beta-D-Gal-(1-&gt;4)-D-Glc + GDP + H(+)</text>
        <dbReference type="Rhea" id="RHEA:77187"/>
        <dbReference type="ChEBI" id="CHEBI:15378"/>
        <dbReference type="ChEBI" id="CHEBI:57273"/>
        <dbReference type="ChEBI" id="CHEBI:58189"/>
        <dbReference type="ChEBI" id="CHEBI:60239"/>
        <dbReference type="ChEBI" id="CHEBI:61352"/>
    </reaction>
    <physiologicalReaction direction="left-to-right" evidence="22">
        <dbReference type="Rhea" id="RHEA:77188"/>
    </physiologicalReaction>
</comment>
<dbReference type="InterPro" id="IPR031481">
    <property type="entry name" value="Glyco_tran_10_N"/>
</dbReference>
<evidence type="ECO:0000256" key="17">
    <source>
        <dbReference type="ARBA" id="ARBA00036234"/>
    </source>
</evidence>
<dbReference type="KEGG" id="gmh:115536361"/>
<comment type="subunit">
    <text evidence="4">Homodimer.</text>
</comment>
<organism evidence="27 28">
    <name type="scientific">Gadus morhua</name>
    <name type="common">Atlantic cod</name>
    <dbReference type="NCBI Taxonomy" id="8049"/>
    <lineage>
        <taxon>Eukaryota</taxon>
        <taxon>Metazoa</taxon>
        <taxon>Chordata</taxon>
        <taxon>Craniata</taxon>
        <taxon>Vertebrata</taxon>
        <taxon>Euteleostomi</taxon>
        <taxon>Actinopterygii</taxon>
        <taxon>Neopterygii</taxon>
        <taxon>Teleostei</taxon>
        <taxon>Neoteleostei</taxon>
        <taxon>Acanthomorphata</taxon>
        <taxon>Zeiogadaria</taxon>
        <taxon>Gadariae</taxon>
        <taxon>Gadiformes</taxon>
        <taxon>Gadoidei</taxon>
        <taxon>Gadidae</taxon>
        <taxon>Gadus</taxon>
    </lineage>
</organism>
<keyword evidence="13" id="KW-1015">Disulfide bond</keyword>
<comment type="pathway">
    <text evidence="1">Protein modification; protein glycosylation.</text>
</comment>
<evidence type="ECO:0000256" key="11">
    <source>
        <dbReference type="ARBA" id="ARBA00023098"/>
    </source>
</evidence>
<dbReference type="Pfam" id="PF00852">
    <property type="entry name" value="Glyco_transf_10"/>
    <property type="match status" value="1"/>
</dbReference>
<dbReference type="Proteomes" id="UP000694546">
    <property type="component" value="Chromosome 22"/>
</dbReference>
<comment type="catalytic activity">
    <reaction evidence="17">
        <text>an alpha-Neu5Ac-(2-&gt;3)-beta-D-Gal-(1-&gt;4)-beta-D-GlcNAc-(1-&gt;3)-beta-D-Gal-(1-&gt;4)-beta-D-GlcNAc derivative + GDP-beta-L-fucose = an alpha-Neu5Ac-(2-&gt;3)-beta-D-Gal-(1-&gt;4)-beta-D-GlcNAc-(1-&gt;3)-beta-D-Gal-(1-&gt;4)-[alpha-L-Fuc-(1-&gt;3)]-beta-D-GlcNAc derivative + GDP + H(+)</text>
        <dbReference type="Rhea" id="RHEA:68044"/>
        <dbReference type="ChEBI" id="CHEBI:15378"/>
        <dbReference type="ChEBI" id="CHEBI:57273"/>
        <dbReference type="ChEBI" id="CHEBI:58189"/>
        <dbReference type="ChEBI" id="CHEBI:145343"/>
        <dbReference type="ChEBI" id="CHEBI:176900"/>
    </reaction>
    <physiologicalReaction direction="left-to-right" evidence="17">
        <dbReference type="Rhea" id="RHEA:68045"/>
    </physiologicalReaction>
</comment>
<evidence type="ECO:0000256" key="7">
    <source>
        <dbReference type="ARBA" id="ARBA00022692"/>
    </source>
</evidence>
<evidence type="ECO:0000256" key="18">
    <source>
        <dbReference type="ARBA" id="ARBA00036295"/>
    </source>
</evidence>
<dbReference type="GO" id="GO:0032580">
    <property type="term" value="C:Golgi cisterna membrane"/>
    <property type="evidence" value="ECO:0007669"/>
    <property type="project" value="UniProtKB-SubCell"/>
</dbReference>
<evidence type="ECO:0000256" key="5">
    <source>
        <dbReference type="ARBA" id="ARBA00022676"/>
    </source>
</evidence>
<evidence type="ECO:0000313" key="27">
    <source>
        <dbReference type="Ensembl" id="ENSGMOP00000021327.2"/>
    </source>
</evidence>
<evidence type="ECO:0000259" key="26">
    <source>
        <dbReference type="Pfam" id="PF17039"/>
    </source>
</evidence>
<dbReference type="GeneTree" id="ENSGT00940000164360"/>
<gene>
    <name evidence="27" type="primary">LOC115536361</name>
</gene>
<protein>
    <recommendedName>
        <fullName evidence="24">Fucosyltransferase</fullName>
        <ecNumber evidence="24">2.4.1.-</ecNumber>
    </recommendedName>
</protein>
<dbReference type="SUPFAM" id="SSF53756">
    <property type="entry name" value="UDP-Glycosyltransferase/glycogen phosphorylase"/>
    <property type="match status" value="1"/>
</dbReference>
<keyword evidence="11" id="KW-0443">Lipid metabolism</keyword>
<keyword evidence="5 24" id="KW-0328">Glycosyltransferase</keyword>
<dbReference type="AlphaFoldDB" id="A0A8C4ZST9"/>
<feature type="domain" description="Fucosyltransferase C-terminal" evidence="25">
    <location>
        <begin position="173"/>
        <end position="355"/>
    </location>
</feature>
<comment type="pathway">
    <text evidence="2">Glycolipid biosynthesis.</text>
</comment>
<dbReference type="RefSeq" id="XP_030204023.1">
    <property type="nucleotide sequence ID" value="XM_030348163.1"/>
</dbReference>
<evidence type="ECO:0000256" key="22">
    <source>
        <dbReference type="ARBA" id="ARBA00043828"/>
    </source>
</evidence>
<feature type="domain" description="Fucosyltransferase N-terminal" evidence="26">
    <location>
        <begin position="50"/>
        <end position="154"/>
    </location>
</feature>
<comment type="catalytic activity">
    <reaction evidence="15">
        <text>a beta-D-galactosyl-(1-&gt;4)-N-acetyl-beta-D-glucosaminyl derivative + GDP-beta-L-fucose = a beta-D-galactosyl-(1-&gt;4)-[alpha-L-fucosyl-(1-&gt;3)]-N-acetyl-beta-D-glucosaminyl derivative + GDP + H(+)</text>
        <dbReference type="Rhea" id="RHEA:14257"/>
        <dbReference type="ChEBI" id="CHEBI:15378"/>
        <dbReference type="ChEBI" id="CHEBI:57273"/>
        <dbReference type="ChEBI" id="CHEBI:58189"/>
        <dbReference type="ChEBI" id="CHEBI:133507"/>
        <dbReference type="ChEBI" id="CHEBI:137941"/>
        <dbReference type="EC" id="2.4.1.152"/>
    </reaction>
    <physiologicalReaction direction="left-to-right" evidence="15">
        <dbReference type="Rhea" id="RHEA:14258"/>
    </physiologicalReaction>
</comment>
<evidence type="ECO:0000256" key="13">
    <source>
        <dbReference type="ARBA" id="ARBA00023157"/>
    </source>
</evidence>
<dbReference type="PANTHER" id="PTHR11929:SF10">
    <property type="entry name" value="4-GALACTOSYL-N-ACETYLGLUCOSAMINIDE 3-ALPHA-L-FUCOSYLTRANSFERASE 9"/>
    <property type="match status" value="1"/>
</dbReference>
<dbReference type="Gene3D" id="3.40.50.11660">
    <property type="entry name" value="Glycosyl transferase family 10, C-terminal domain"/>
    <property type="match status" value="1"/>
</dbReference>
<evidence type="ECO:0000256" key="4">
    <source>
        <dbReference type="ARBA" id="ARBA00011738"/>
    </source>
</evidence>
<evidence type="ECO:0000256" key="8">
    <source>
        <dbReference type="ARBA" id="ARBA00022968"/>
    </source>
</evidence>
<evidence type="ECO:0000259" key="25">
    <source>
        <dbReference type="Pfam" id="PF00852"/>
    </source>
</evidence>
<evidence type="ECO:0000313" key="28">
    <source>
        <dbReference type="Proteomes" id="UP000694546"/>
    </source>
</evidence>
<dbReference type="Pfam" id="PF17039">
    <property type="entry name" value="Glyco_tran_10_N"/>
    <property type="match status" value="1"/>
</dbReference>
<dbReference type="GO" id="GO:0017083">
    <property type="term" value="F:4-galactosyl-N-acetylglucosaminide 3-alpha-L-fucosyltransferase activity"/>
    <property type="evidence" value="ECO:0007669"/>
    <property type="project" value="UniProtKB-EC"/>
</dbReference>
<evidence type="ECO:0000256" key="9">
    <source>
        <dbReference type="ARBA" id="ARBA00022989"/>
    </source>
</evidence>
<evidence type="ECO:0000256" key="10">
    <source>
        <dbReference type="ARBA" id="ARBA00023034"/>
    </source>
</evidence>
<accession>A0A8C4ZST9</accession>
<dbReference type="FunFam" id="3.40.50.11660:FF:000001">
    <property type="entry name" value="alpha-(1,3)-fucosyltransferase 9"/>
    <property type="match status" value="1"/>
</dbReference>
<dbReference type="GeneID" id="115536361"/>
<comment type="catalytic activity">
    <reaction evidence="18">
        <text>alpha-N-glycoloylneuraminosyl-(2-&gt;3)-beta-D-galactosyl-(1-&gt;4)-N-acetyl-beta-D-glucosaminyl-(1-&gt;3)-beta-D-galactosyl-(1-&gt;4)-N-acetyl-beta-D-glucosaminyl-(1-&gt;3)-beta-D-galactosyl-(1-&gt;4)-beta-D-glucosyl-(1&lt;-&gt;1')-ceramide + GDP-beta-L-fucose = alpha-N-glycoloylneuraminosyl-(2-&gt;3)-beta-D-galactosyl-(1-&gt;4)-N-acetyl-beta-D-glucosaminyl-(1-&gt;3)-beta-D-galactosyl-(1-&gt;4)-[alpha-L-fucosyl-(1-&gt;3)]-N-acetyl-beta-D-glucosaminyl-(1-&gt;3)-beta-D-galactosyl-(1-&gt;4)-beta-D-glucosyl-(1&lt;-&gt;1')-ceramide + GDP + H(+)</text>
        <dbReference type="Rhea" id="RHEA:48388"/>
        <dbReference type="ChEBI" id="CHEBI:15378"/>
        <dbReference type="ChEBI" id="CHEBI:57273"/>
        <dbReference type="ChEBI" id="CHEBI:58189"/>
        <dbReference type="ChEBI" id="CHEBI:90383"/>
        <dbReference type="ChEBI" id="CHEBI:90384"/>
    </reaction>
    <physiologicalReaction direction="left-to-right" evidence="18">
        <dbReference type="Rhea" id="RHEA:48389"/>
    </physiologicalReaction>
</comment>
<dbReference type="InterPro" id="IPR055270">
    <property type="entry name" value="Glyco_tran_10_C"/>
</dbReference>
<dbReference type="OrthoDB" id="427096at2759"/>
<comment type="catalytic activity">
    <reaction evidence="23">
        <text>an alpha-L-Fuc-(1-&gt;2)-beta-D-Gal-(1-&gt;4)-beta-D-GlcNAc derivative + GDP-beta-L-fucose = an alpha-L-Fuc-(1-&gt;2)-beta-D-Gal-(1-&gt;4)-[alpha-L-Fuc-(1-&gt;3)]-beta-D-GlcNAc derivative + GDP + H(+)</text>
        <dbReference type="Rhea" id="RHEA:77191"/>
        <dbReference type="ChEBI" id="CHEBI:15378"/>
        <dbReference type="ChEBI" id="CHEBI:57273"/>
        <dbReference type="ChEBI" id="CHEBI:58189"/>
        <dbReference type="ChEBI" id="CHEBI:133510"/>
        <dbReference type="ChEBI" id="CHEBI:195560"/>
    </reaction>
    <physiologicalReaction direction="left-to-right" evidence="23">
        <dbReference type="Rhea" id="RHEA:77192"/>
    </physiologicalReaction>
</comment>
<evidence type="ECO:0000256" key="24">
    <source>
        <dbReference type="RuleBase" id="RU003832"/>
    </source>
</evidence>
<dbReference type="UniPathway" id="UPA00378"/>
<keyword evidence="10 24" id="KW-0333">Golgi apparatus</keyword>
<comment type="catalytic activity">
    <reaction evidence="20">
        <text>a neolactoside nLc4Cer + GDP-beta-L-fucose = a neolactoside III(3)-alpha-Fuc-nLc4Cer + GDP + H(+)</text>
        <dbReference type="Rhea" id="RHEA:48376"/>
        <dbReference type="ChEBI" id="CHEBI:15378"/>
        <dbReference type="ChEBI" id="CHEBI:57273"/>
        <dbReference type="ChEBI" id="CHEBI:58189"/>
        <dbReference type="ChEBI" id="CHEBI:90376"/>
        <dbReference type="ChEBI" id="CHEBI:90379"/>
    </reaction>
    <physiologicalReaction direction="left-to-right" evidence="20">
        <dbReference type="Rhea" id="RHEA:48377"/>
    </physiologicalReaction>
</comment>
<evidence type="ECO:0000256" key="3">
    <source>
        <dbReference type="ARBA" id="ARBA00008919"/>
    </source>
</evidence>